<dbReference type="Proteomes" id="UP001196413">
    <property type="component" value="Unassembled WGS sequence"/>
</dbReference>
<reference evidence="1" key="1">
    <citation type="submission" date="2021-06" db="EMBL/GenBank/DDBJ databases">
        <title>Parelaphostrongylus tenuis whole genome reference sequence.</title>
        <authorList>
            <person name="Garwood T.J."/>
            <person name="Larsen P.A."/>
            <person name="Fountain-Jones N.M."/>
            <person name="Garbe J.R."/>
            <person name="Macchietto M.G."/>
            <person name="Kania S.A."/>
            <person name="Gerhold R.W."/>
            <person name="Richards J.E."/>
            <person name="Wolf T.M."/>
        </authorList>
    </citation>
    <scope>NUCLEOTIDE SEQUENCE</scope>
    <source>
        <strain evidence="1">MNPRO001-30</strain>
        <tissue evidence="1">Meninges</tissue>
    </source>
</reference>
<organism evidence="1 2">
    <name type="scientific">Parelaphostrongylus tenuis</name>
    <name type="common">Meningeal worm</name>
    <dbReference type="NCBI Taxonomy" id="148309"/>
    <lineage>
        <taxon>Eukaryota</taxon>
        <taxon>Metazoa</taxon>
        <taxon>Ecdysozoa</taxon>
        <taxon>Nematoda</taxon>
        <taxon>Chromadorea</taxon>
        <taxon>Rhabditida</taxon>
        <taxon>Rhabditina</taxon>
        <taxon>Rhabditomorpha</taxon>
        <taxon>Strongyloidea</taxon>
        <taxon>Metastrongylidae</taxon>
        <taxon>Parelaphostrongylus</taxon>
    </lineage>
</organism>
<sequence length="179" mass="20083">MERDVKRGEDDESGDVKGILEEFYAFLGHLRIILPVDEQALLPLEMWAERQFQEGGETPQRASSAQSLQWRDKENLVLQQNASLPRALRKREFFSSLDSEQSSPHSLAGGRSGRYGSNTAVPPSCPLFPGPTAVYNSPSLSSSTGFPFNCFTWGMLMFQKISWLMRFYANTIPSISDVI</sequence>
<evidence type="ECO:0000313" key="2">
    <source>
        <dbReference type="Proteomes" id="UP001196413"/>
    </source>
</evidence>
<dbReference type="EMBL" id="JAHQIW010007462">
    <property type="protein sequence ID" value="KAJ1374481.1"/>
    <property type="molecule type" value="Genomic_DNA"/>
</dbReference>
<protein>
    <submittedName>
        <fullName evidence="1">Uncharacterized protein</fullName>
    </submittedName>
</protein>
<name>A0AAD5WLT6_PARTN</name>
<keyword evidence="2" id="KW-1185">Reference proteome</keyword>
<dbReference type="AlphaFoldDB" id="A0AAD5WLT6"/>
<accession>A0AAD5WLT6</accession>
<proteinExistence type="predicted"/>
<gene>
    <name evidence="1" type="ORF">KIN20_037176</name>
</gene>
<comment type="caution">
    <text evidence="1">The sequence shown here is derived from an EMBL/GenBank/DDBJ whole genome shotgun (WGS) entry which is preliminary data.</text>
</comment>
<evidence type="ECO:0000313" key="1">
    <source>
        <dbReference type="EMBL" id="KAJ1374481.1"/>
    </source>
</evidence>